<evidence type="ECO:0000313" key="1">
    <source>
        <dbReference type="EMBL" id="EOR93979.1"/>
    </source>
</evidence>
<dbReference type="Gene3D" id="3.90.550.10">
    <property type="entry name" value="Spore Coat Polysaccharide Biosynthesis Protein SpsA, Chain A"/>
    <property type="match status" value="1"/>
</dbReference>
<dbReference type="EMBL" id="AQPN01000100">
    <property type="protein sequence ID" value="EOR93979.1"/>
    <property type="molecule type" value="Genomic_DNA"/>
</dbReference>
<accession>R9GYB7</accession>
<reference evidence="1 2" key="1">
    <citation type="journal article" date="2013" name="Genome Announc.">
        <title>Draft Genome Sequence of Arcticibacter svalbardensis Strain MN12-7T, a Member of the Family Sphingobacteriaceae Isolated from an Arctic Soil Sample.</title>
        <authorList>
            <person name="Shivaji S."/>
            <person name="Ara S."/>
            <person name="Prasad S."/>
            <person name="Manasa B.P."/>
            <person name="Begum Z."/>
            <person name="Singh A."/>
            <person name="Kumar Pinnaka A."/>
        </authorList>
    </citation>
    <scope>NUCLEOTIDE SEQUENCE [LARGE SCALE GENOMIC DNA]</scope>
    <source>
        <strain evidence="1 2">MN12-7</strain>
    </source>
</reference>
<dbReference type="STRING" id="1150600.ADIARSV_2813"/>
<evidence type="ECO:0000313" key="2">
    <source>
        <dbReference type="Proteomes" id="UP000014174"/>
    </source>
</evidence>
<dbReference type="InterPro" id="IPR029044">
    <property type="entry name" value="Nucleotide-diphossugar_trans"/>
</dbReference>
<name>R9GYB7_9SPHI</name>
<dbReference type="AlphaFoldDB" id="R9GYB7"/>
<proteinExistence type="predicted"/>
<protein>
    <submittedName>
        <fullName evidence="1">HlpA protein</fullName>
    </submittedName>
</protein>
<gene>
    <name evidence="1" type="ORF">ADIARSV_2813</name>
</gene>
<keyword evidence="2" id="KW-1185">Reference proteome</keyword>
<sequence length="313" mass="36769">MPAYQTTSPVLFLIFNRPDTTQKVFEQICEAKPARLYIAADGPRRDREGEDLLCREARKIIENINWPCEIKTLFREQNMGAKDAVSDAIRWFFDSEEEGIILEDDCLPNNSFFYFCDTLLEKYRYDARIGSIGGCNLQHGRVWGDASYYFSKQVHIWGWASWRRVWKDYDKELVNYNDKQAIERIPSVFNDPFITKELLYIFHEIKEGKGNYWDYQFAFTSYFNSFLCIVPNINLITNIGFGEGATHTFDISSTDANIPSFNITEITHPEYIMPENEADYIMVGSGFNIDDKKRKYKKLTRRLKRWLKISKSI</sequence>
<dbReference type="eggNOG" id="COG1216">
    <property type="taxonomic scope" value="Bacteria"/>
</dbReference>
<comment type="caution">
    <text evidence="1">The sequence shown here is derived from an EMBL/GenBank/DDBJ whole genome shotgun (WGS) entry which is preliminary data.</text>
</comment>
<dbReference type="SUPFAM" id="SSF53448">
    <property type="entry name" value="Nucleotide-diphospho-sugar transferases"/>
    <property type="match status" value="1"/>
</dbReference>
<dbReference type="Proteomes" id="UP000014174">
    <property type="component" value="Unassembled WGS sequence"/>
</dbReference>
<dbReference type="OrthoDB" id="9785375at2"/>
<dbReference type="PATRIC" id="fig|1150600.3.peg.2785"/>
<dbReference type="RefSeq" id="WP_016196044.1">
    <property type="nucleotide sequence ID" value="NZ_AQPN01000100.1"/>
</dbReference>
<organism evidence="1 2">
    <name type="scientific">Arcticibacter svalbardensis MN12-7</name>
    <dbReference type="NCBI Taxonomy" id="1150600"/>
    <lineage>
        <taxon>Bacteria</taxon>
        <taxon>Pseudomonadati</taxon>
        <taxon>Bacteroidota</taxon>
        <taxon>Sphingobacteriia</taxon>
        <taxon>Sphingobacteriales</taxon>
        <taxon>Sphingobacteriaceae</taxon>
        <taxon>Arcticibacter</taxon>
    </lineage>
</organism>